<comment type="caution">
    <text evidence="2">The sequence shown here is derived from an EMBL/GenBank/DDBJ whole genome shotgun (WGS) entry which is preliminary data.</text>
</comment>
<protein>
    <submittedName>
        <fullName evidence="2">Uncharacterized protein</fullName>
    </submittedName>
</protein>
<keyword evidence="1" id="KW-0812">Transmembrane</keyword>
<feature type="transmembrane region" description="Helical" evidence="1">
    <location>
        <begin position="61"/>
        <end position="78"/>
    </location>
</feature>
<dbReference type="OrthoDB" id="4417158at2759"/>
<evidence type="ECO:0000313" key="2">
    <source>
        <dbReference type="EMBL" id="KLJ09507.1"/>
    </source>
</evidence>
<name>A0A0H1BEQ9_9EURO</name>
<sequence>MASFLPTVNLPTPILLHALGLTALGTYLTFTKVPATLGIASTGLGLSYLFTSYMPIEENQFLHASVPVRVILAALAAARLPTASKSERKNLMILILYDLLGGLMVGYILGQWNGKLPGY</sequence>
<feature type="transmembrane region" description="Helical" evidence="1">
    <location>
        <begin position="37"/>
        <end position="55"/>
    </location>
</feature>
<keyword evidence="1" id="KW-1133">Transmembrane helix</keyword>
<accession>A0A0H1BEQ9</accession>
<keyword evidence="1" id="KW-0472">Membrane</keyword>
<gene>
    <name evidence="2" type="ORF">EMPG_15064</name>
</gene>
<dbReference type="EMBL" id="LDEV01002328">
    <property type="protein sequence ID" value="KLJ09507.1"/>
    <property type="molecule type" value="Genomic_DNA"/>
</dbReference>
<dbReference type="Proteomes" id="UP000053573">
    <property type="component" value="Unassembled WGS sequence"/>
</dbReference>
<proteinExistence type="predicted"/>
<organism evidence="2 3">
    <name type="scientific">Blastomyces silverae</name>
    <dbReference type="NCBI Taxonomy" id="2060906"/>
    <lineage>
        <taxon>Eukaryota</taxon>
        <taxon>Fungi</taxon>
        <taxon>Dikarya</taxon>
        <taxon>Ascomycota</taxon>
        <taxon>Pezizomycotina</taxon>
        <taxon>Eurotiomycetes</taxon>
        <taxon>Eurotiomycetidae</taxon>
        <taxon>Onygenales</taxon>
        <taxon>Ajellomycetaceae</taxon>
        <taxon>Blastomyces</taxon>
    </lineage>
</organism>
<reference evidence="3" key="1">
    <citation type="journal article" date="2015" name="PLoS Genet.">
        <title>The dynamic genome and transcriptome of the human fungal pathogen Blastomyces and close relative Emmonsia.</title>
        <authorList>
            <person name="Munoz J.F."/>
            <person name="Gauthier G.M."/>
            <person name="Desjardins C.A."/>
            <person name="Gallo J.E."/>
            <person name="Holder J."/>
            <person name="Sullivan T.D."/>
            <person name="Marty A.J."/>
            <person name="Carmen J.C."/>
            <person name="Chen Z."/>
            <person name="Ding L."/>
            <person name="Gujja S."/>
            <person name="Magrini V."/>
            <person name="Misas E."/>
            <person name="Mitreva M."/>
            <person name="Priest M."/>
            <person name="Saif S."/>
            <person name="Whiston E.A."/>
            <person name="Young S."/>
            <person name="Zeng Q."/>
            <person name="Goldman W.E."/>
            <person name="Mardis E.R."/>
            <person name="Taylor J.W."/>
            <person name="McEwen J.G."/>
            <person name="Clay O.K."/>
            <person name="Klein B.S."/>
            <person name="Cuomo C.A."/>
        </authorList>
    </citation>
    <scope>NUCLEOTIDE SEQUENCE [LARGE SCALE GENOMIC DNA]</scope>
    <source>
        <strain evidence="3">UAMH 139</strain>
    </source>
</reference>
<evidence type="ECO:0000256" key="1">
    <source>
        <dbReference type="SAM" id="Phobius"/>
    </source>
</evidence>
<dbReference type="AlphaFoldDB" id="A0A0H1BEQ9"/>
<feature type="transmembrane region" description="Helical" evidence="1">
    <location>
        <begin position="90"/>
        <end position="109"/>
    </location>
</feature>
<keyword evidence="3" id="KW-1185">Reference proteome</keyword>
<evidence type="ECO:0000313" key="3">
    <source>
        <dbReference type="Proteomes" id="UP000053573"/>
    </source>
</evidence>
<feature type="transmembrane region" description="Helical" evidence="1">
    <location>
        <begin position="12"/>
        <end position="30"/>
    </location>
</feature>